<proteinExistence type="predicted"/>
<evidence type="ECO:0000256" key="1">
    <source>
        <dbReference type="SAM" id="MobiDB-lite"/>
    </source>
</evidence>
<evidence type="ECO:0000313" key="2">
    <source>
        <dbReference type="EMBL" id="KRZ61797.1"/>
    </source>
</evidence>
<accession>A0A0V1LQL9</accession>
<protein>
    <submittedName>
        <fullName evidence="2">Uncharacterized protein</fullName>
    </submittedName>
</protein>
<feature type="region of interest" description="Disordered" evidence="1">
    <location>
        <begin position="144"/>
        <end position="198"/>
    </location>
</feature>
<feature type="region of interest" description="Disordered" evidence="1">
    <location>
        <begin position="61"/>
        <end position="100"/>
    </location>
</feature>
<name>A0A0V1LQL9_9BILA</name>
<keyword evidence="3" id="KW-1185">Reference proteome</keyword>
<organism evidence="2 3">
    <name type="scientific">Trichinella nativa</name>
    <dbReference type="NCBI Taxonomy" id="6335"/>
    <lineage>
        <taxon>Eukaryota</taxon>
        <taxon>Metazoa</taxon>
        <taxon>Ecdysozoa</taxon>
        <taxon>Nematoda</taxon>
        <taxon>Enoplea</taxon>
        <taxon>Dorylaimia</taxon>
        <taxon>Trichinellida</taxon>
        <taxon>Trichinellidae</taxon>
        <taxon>Trichinella</taxon>
    </lineage>
</organism>
<reference evidence="2 3" key="1">
    <citation type="submission" date="2015-05" db="EMBL/GenBank/DDBJ databases">
        <title>Evolution of Trichinella species and genotypes.</title>
        <authorList>
            <person name="Korhonen P.K."/>
            <person name="Edoardo P."/>
            <person name="Giuseppe L.R."/>
            <person name="Gasser R.B."/>
        </authorList>
    </citation>
    <scope>NUCLEOTIDE SEQUENCE [LARGE SCALE GENOMIC DNA]</scope>
    <source>
        <strain evidence="2">ISS10</strain>
    </source>
</reference>
<dbReference type="AlphaFoldDB" id="A0A0V1LQL9"/>
<comment type="caution">
    <text evidence="2">The sequence shown here is derived from an EMBL/GenBank/DDBJ whole genome shotgun (WGS) entry which is preliminary data.</text>
</comment>
<sequence>MNAGPIRKENSIDVGIPIVRVVDGCLRQKAQLRVVGCGPGFGHPEQLAHFLHKFGLKSGASLATRNGNRGRSPAPRPPFAPLRSATRTPPATSRSSHTPLRCTDSRSAFLLGAPLCPCPPVGKGILPPGVAWVPGASLSGPLVLPTSGTPGTSPRRLPVAGASSIADATLPASSPLPSGPSTAGCGRRPGSPGSSASV</sequence>
<gene>
    <name evidence="2" type="ORF">T02_4446</name>
</gene>
<feature type="compositionally biased region" description="Low complexity" evidence="1">
    <location>
        <begin position="169"/>
        <end position="198"/>
    </location>
</feature>
<dbReference type="OrthoDB" id="5920433at2759"/>
<feature type="compositionally biased region" description="Polar residues" evidence="1">
    <location>
        <begin position="85"/>
        <end position="98"/>
    </location>
</feature>
<evidence type="ECO:0000313" key="3">
    <source>
        <dbReference type="Proteomes" id="UP000054721"/>
    </source>
</evidence>
<dbReference type="EMBL" id="JYDW01000014">
    <property type="protein sequence ID" value="KRZ61797.1"/>
    <property type="molecule type" value="Genomic_DNA"/>
</dbReference>
<dbReference type="Proteomes" id="UP000054721">
    <property type="component" value="Unassembled WGS sequence"/>
</dbReference>